<dbReference type="STRING" id="1052260.SAMN05660199_03021"/>
<dbReference type="Proteomes" id="UP000199088">
    <property type="component" value="Unassembled WGS sequence"/>
</dbReference>
<dbReference type="AlphaFoldDB" id="A0A1H0PB70"/>
<protein>
    <submittedName>
        <fullName evidence="2">TfoX N-terminal domain-containing protein</fullName>
    </submittedName>
</protein>
<evidence type="ECO:0000313" key="2">
    <source>
        <dbReference type="EMBL" id="SDP01908.1"/>
    </source>
</evidence>
<dbReference type="Gene3D" id="3.30.1460.30">
    <property type="entry name" value="YgaC/TfoX-N like chaperone"/>
    <property type="match status" value="1"/>
</dbReference>
<sequence length="108" mass="11480">MAHDEELADRVRDVLSTVPDVAERRMFGGLAFLVGGAMAVAVSGNGGLMVRCDPAVADGLVERDGVARMVMQGRELAGWVLVDPAQLAEETVLQDYVAEGRRAARAAR</sequence>
<dbReference type="InterPro" id="IPR007076">
    <property type="entry name" value="TfoX_N"/>
</dbReference>
<dbReference type="OrthoDB" id="214902at2"/>
<dbReference type="RefSeq" id="WP_091246662.1">
    <property type="nucleotide sequence ID" value="NZ_FNIR01000009.1"/>
</dbReference>
<dbReference type="EMBL" id="FNIR01000009">
    <property type="protein sequence ID" value="SDP01908.1"/>
    <property type="molecule type" value="Genomic_DNA"/>
</dbReference>
<organism evidence="2 3">
    <name type="scientific">Klenkia soli</name>
    <dbReference type="NCBI Taxonomy" id="1052260"/>
    <lineage>
        <taxon>Bacteria</taxon>
        <taxon>Bacillati</taxon>
        <taxon>Actinomycetota</taxon>
        <taxon>Actinomycetes</taxon>
        <taxon>Geodermatophilales</taxon>
        <taxon>Geodermatophilaceae</taxon>
        <taxon>Klenkia</taxon>
    </lineage>
</organism>
<dbReference type="Pfam" id="PF04993">
    <property type="entry name" value="TfoX_N"/>
    <property type="match status" value="1"/>
</dbReference>
<evidence type="ECO:0000259" key="1">
    <source>
        <dbReference type="Pfam" id="PF04993"/>
    </source>
</evidence>
<evidence type="ECO:0000313" key="3">
    <source>
        <dbReference type="Proteomes" id="UP000199088"/>
    </source>
</evidence>
<reference evidence="3" key="1">
    <citation type="submission" date="2016-10" db="EMBL/GenBank/DDBJ databases">
        <authorList>
            <person name="Varghese N."/>
            <person name="Submissions S."/>
        </authorList>
    </citation>
    <scope>NUCLEOTIDE SEQUENCE [LARGE SCALE GENOMIC DNA]</scope>
    <source>
        <strain evidence="3">DSM 45843</strain>
    </source>
</reference>
<name>A0A1H0PB70_9ACTN</name>
<dbReference type="SUPFAM" id="SSF159894">
    <property type="entry name" value="YgaC/TfoX-N like"/>
    <property type="match status" value="1"/>
</dbReference>
<gene>
    <name evidence="2" type="ORF">SAMN05660199_03021</name>
</gene>
<accession>A0A1H0PB70</accession>
<feature type="domain" description="TfoX N-terminal" evidence="1">
    <location>
        <begin position="14"/>
        <end position="102"/>
    </location>
</feature>
<proteinExistence type="predicted"/>
<keyword evidence="3" id="KW-1185">Reference proteome</keyword>